<dbReference type="SUPFAM" id="SSF53474">
    <property type="entry name" value="alpha/beta-Hydrolases"/>
    <property type="match status" value="1"/>
</dbReference>
<evidence type="ECO:0000313" key="3">
    <source>
        <dbReference type="Proteomes" id="UP000034581"/>
    </source>
</evidence>
<protein>
    <submittedName>
        <fullName evidence="2">Alpha/beta hydrolase fold protein</fullName>
    </submittedName>
</protein>
<feature type="domain" description="AB hydrolase-1" evidence="1">
    <location>
        <begin position="28"/>
        <end position="148"/>
    </location>
</feature>
<dbReference type="EMBL" id="LBQB01000007">
    <property type="protein sequence ID" value="KKP69394.1"/>
    <property type="molecule type" value="Genomic_DNA"/>
</dbReference>
<sequence>MKKHSYKQIDSDKNKFSYLEFGSRNKKTILCLHGYSDTAEIYIPLEDLLSDEYHIIALDFPMSHDNNHVYSLNSLTDYVLEFIDRMNLKHLDLFGFSMGGLIGINVAHKSNRVAKLFIVNIVPNLLQGSLLPHIYKVIYPLIKTRWFCKLISLIKTNPYLANKLGTMKDEETIFRMKNNYYSIFSTMFSIIKTNELEIFNKLSNDKIIFIFKDDEVLKYEDYKEQINSLKCSKYFFDNGGHRSKEDYWDCLVPILKQHYLNFK</sequence>
<dbReference type="InterPro" id="IPR050266">
    <property type="entry name" value="AB_hydrolase_sf"/>
</dbReference>
<comment type="caution">
    <text evidence="2">The sequence shown here is derived from an EMBL/GenBank/DDBJ whole genome shotgun (WGS) entry which is preliminary data.</text>
</comment>
<dbReference type="GO" id="GO:0016787">
    <property type="term" value="F:hydrolase activity"/>
    <property type="evidence" value="ECO:0007669"/>
    <property type="project" value="UniProtKB-KW"/>
</dbReference>
<organism evidence="2 3">
    <name type="scientific">candidate division CPR3 bacterium GW2011_GWF2_35_18</name>
    <dbReference type="NCBI Taxonomy" id="1618350"/>
    <lineage>
        <taxon>Bacteria</taxon>
        <taxon>Bacteria division CPR3</taxon>
    </lineage>
</organism>
<keyword evidence="2" id="KW-0378">Hydrolase</keyword>
<dbReference type="AlphaFoldDB" id="A0A0G0BIT1"/>
<dbReference type="Gene3D" id="3.40.50.1820">
    <property type="entry name" value="alpha/beta hydrolase"/>
    <property type="match status" value="1"/>
</dbReference>
<accession>A0A0G0BIT1</accession>
<dbReference type="GO" id="GO:0016020">
    <property type="term" value="C:membrane"/>
    <property type="evidence" value="ECO:0007669"/>
    <property type="project" value="TreeGrafter"/>
</dbReference>
<dbReference type="InterPro" id="IPR000073">
    <property type="entry name" value="AB_hydrolase_1"/>
</dbReference>
<dbReference type="STRING" id="1618350.UR67_C0007G0099"/>
<dbReference type="PANTHER" id="PTHR43798:SF33">
    <property type="entry name" value="HYDROLASE, PUTATIVE (AFU_ORTHOLOGUE AFUA_2G14860)-RELATED"/>
    <property type="match status" value="1"/>
</dbReference>
<evidence type="ECO:0000313" key="2">
    <source>
        <dbReference type="EMBL" id="KKP69394.1"/>
    </source>
</evidence>
<proteinExistence type="predicted"/>
<reference evidence="2 3" key="1">
    <citation type="journal article" date="2015" name="Nature">
        <title>rRNA introns, odd ribosomes, and small enigmatic genomes across a large radiation of phyla.</title>
        <authorList>
            <person name="Brown C.T."/>
            <person name="Hug L.A."/>
            <person name="Thomas B.C."/>
            <person name="Sharon I."/>
            <person name="Castelle C.J."/>
            <person name="Singh A."/>
            <person name="Wilkins M.J."/>
            <person name="Williams K.H."/>
            <person name="Banfield J.F."/>
        </authorList>
    </citation>
    <scope>NUCLEOTIDE SEQUENCE [LARGE SCALE GENOMIC DNA]</scope>
</reference>
<name>A0A0G0BIT1_UNCC3</name>
<gene>
    <name evidence="2" type="ORF">UR67_C0007G0099</name>
</gene>
<dbReference type="PANTHER" id="PTHR43798">
    <property type="entry name" value="MONOACYLGLYCEROL LIPASE"/>
    <property type="match status" value="1"/>
</dbReference>
<dbReference type="InterPro" id="IPR029058">
    <property type="entry name" value="AB_hydrolase_fold"/>
</dbReference>
<dbReference type="Pfam" id="PF00561">
    <property type="entry name" value="Abhydrolase_1"/>
    <property type="match status" value="1"/>
</dbReference>
<evidence type="ECO:0000259" key="1">
    <source>
        <dbReference type="Pfam" id="PF00561"/>
    </source>
</evidence>
<dbReference type="Proteomes" id="UP000034581">
    <property type="component" value="Unassembled WGS sequence"/>
</dbReference>